<organism evidence="1">
    <name type="scientific">Podoviridae sp. ctval4</name>
    <dbReference type="NCBI Taxonomy" id="2826585"/>
    <lineage>
        <taxon>Viruses</taxon>
        <taxon>Duplodnaviria</taxon>
        <taxon>Heunggongvirae</taxon>
        <taxon>Uroviricota</taxon>
        <taxon>Caudoviricetes</taxon>
    </lineage>
</organism>
<proteinExistence type="predicted"/>
<dbReference type="EMBL" id="BK015026">
    <property type="protein sequence ID" value="DAD87771.1"/>
    <property type="molecule type" value="Genomic_DNA"/>
</dbReference>
<name>A0A8S5N0W4_9CAUD</name>
<sequence>MFEERLKFKTGMNNIPVLYILVVNNTKASSNLDHPTGGIFHPCFPVSSVV</sequence>
<reference evidence="1" key="1">
    <citation type="journal article" date="2021" name="Proc. Natl. Acad. Sci. U.S.A.">
        <title>A Catalog of Tens of Thousands of Viruses from Human Metagenomes Reveals Hidden Associations with Chronic Diseases.</title>
        <authorList>
            <person name="Tisza M.J."/>
            <person name="Buck C.B."/>
        </authorList>
    </citation>
    <scope>NUCLEOTIDE SEQUENCE</scope>
    <source>
        <strain evidence="1">Ctval4</strain>
    </source>
</reference>
<protein>
    <submittedName>
        <fullName evidence="1">Uncharacterized protein</fullName>
    </submittedName>
</protein>
<accession>A0A8S5N0W4</accession>
<evidence type="ECO:0000313" key="1">
    <source>
        <dbReference type="EMBL" id="DAD87771.1"/>
    </source>
</evidence>